<protein>
    <recommendedName>
        <fullName evidence="4">DUF4136 domain-containing protein</fullName>
    </recommendedName>
</protein>
<proteinExistence type="predicted"/>
<sequence length="209" mass="23063">MQTIRALPLKLLLLFATLSLFAATPGVGMADDARVSCLPGMSFQTNDIHVSVGRDGDGFWAEEFWTHPKNAAAEDALAALETGSEISISERFFLDLMPWHYPETTPACGEDEDCAMTPLQVVHLYAPEVDSLLRHIVFRSEADTLVMRENGEDILRITSEPQQPVLEAGAVLSGRVFWVSARYRKAIVSTPASRKELARKTSALLEKCN</sequence>
<gene>
    <name evidence="2" type="ORF">GGQ68_004644</name>
</gene>
<feature type="chain" id="PRO_5030569132" description="DUF4136 domain-containing protein" evidence="1">
    <location>
        <begin position="23"/>
        <end position="209"/>
    </location>
</feature>
<keyword evidence="3" id="KW-1185">Reference proteome</keyword>
<dbReference type="RefSeq" id="WP_183970004.1">
    <property type="nucleotide sequence ID" value="NZ_JACIEJ010000018.1"/>
</dbReference>
<feature type="signal peptide" evidence="1">
    <location>
        <begin position="1"/>
        <end position="22"/>
    </location>
</feature>
<name>A0A7W6DWJ6_9RHOB</name>
<organism evidence="2 3">
    <name type="scientific">Sagittula marina</name>
    <dbReference type="NCBI Taxonomy" id="943940"/>
    <lineage>
        <taxon>Bacteria</taxon>
        <taxon>Pseudomonadati</taxon>
        <taxon>Pseudomonadota</taxon>
        <taxon>Alphaproteobacteria</taxon>
        <taxon>Rhodobacterales</taxon>
        <taxon>Roseobacteraceae</taxon>
        <taxon>Sagittula</taxon>
    </lineage>
</organism>
<evidence type="ECO:0000313" key="3">
    <source>
        <dbReference type="Proteomes" id="UP000541426"/>
    </source>
</evidence>
<evidence type="ECO:0000256" key="1">
    <source>
        <dbReference type="SAM" id="SignalP"/>
    </source>
</evidence>
<accession>A0A7W6DWJ6</accession>
<reference evidence="2 3" key="1">
    <citation type="submission" date="2020-08" db="EMBL/GenBank/DDBJ databases">
        <title>Genomic Encyclopedia of Type Strains, Phase IV (KMG-IV): sequencing the most valuable type-strain genomes for metagenomic binning, comparative biology and taxonomic classification.</title>
        <authorList>
            <person name="Goeker M."/>
        </authorList>
    </citation>
    <scope>NUCLEOTIDE SEQUENCE [LARGE SCALE GENOMIC DNA]</scope>
    <source>
        <strain evidence="2 3">DSM 102235</strain>
    </source>
</reference>
<dbReference type="Proteomes" id="UP000541426">
    <property type="component" value="Unassembled WGS sequence"/>
</dbReference>
<dbReference type="AlphaFoldDB" id="A0A7W6DWJ6"/>
<evidence type="ECO:0000313" key="2">
    <source>
        <dbReference type="EMBL" id="MBB3988287.1"/>
    </source>
</evidence>
<comment type="caution">
    <text evidence="2">The sequence shown here is derived from an EMBL/GenBank/DDBJ whole genome shotgun (WGS) entry which is preliminary data.</text>
</comment>
<keyword evidence="1" id="KW-0732">Signal</keyword>
<dbReference type="EMBL" id="JACIEJ010000018">
    <property type="protein sequence ID" value="MBB3988287.1"/>
    <property type="molecule type" value="Genomic_DNA"/>
</dbReference>
<evidence type="ECO:0008006" key="4">
    <source>
        <dbReference type="Google" id="ProtNLM"/>
    </source>
</evidence>